<dbReference type="SUPFAM" id="SSF51735">
    <property type="entry name" value="NAD(P)-binding Rossmann-fold domains"/>
    <property type="match status" value="1"/>
</dbReference>
<dbReference type="PANTHER" id="PTHR47706:SF7">
    <property type="entry name" value="CIPA-LIKE, PUTATIVE (AFU_ORTHOLOGUE AFUA_1G01630)-RELATED"/>
    <property type="match status" value="1"/>
</dbReference>
<evidence type="ECO:0000313" key="5">
    <source>
        <dbReference type="Proteomes" id="UP000756346"/>
    </source>
</evidence>
<sequence>MSPPTKQQQGRSIALVGAGGHIGKPILDALLALGIHDITILTRPDSASTAPANVKVHQTNYTTTEEPALVEILSTIDVLIVAVAFTAYAVQTPLFRAAAAAGVKYILPCEFGGDPNAKLRQHLDVISEKDQYRALVEELGVSSWIGVVCGPWFEFTIQMGGLGVDVRSKTASLLGSEDKGFGVQKASVTTFKRTGEMVAGLLSLPEEKLAAYKNRWVFFSSFTISQQELLDSVKRVTGSGEGQWTIKEWTVEELLATSKQKMQEQETFMEGRLMMLQLVFGEGLGGDFSAKVLDSEELGLQPEDLDEVVRGVV</sequence>
<keyword evidence="2" id="KW-0560">Oxidoreductase</keyword>
<evidence type="ECO:0000256" key="2">
    <source>
        <dbReference type="ARBA" id="ARBA00023002"/>
    </source>
</evidence>
<dbReference type="Proteomes" id="UP000756346">
    <property type="component" value="Unassembled WGS sequence"/>
</dbReference>
<gene>
    <name evidence="4" type="ORF">B0I36DRAFT_366955</name>
</gene>
<feature type="domain" description="NmrA-like" evidence="3">
    <location>
        <begin position="12"/>
        <end position="145"/>
    </location>
</feature>
<dbReference type="Gene3D" id="3.40.50.720">
    <property type="entry name" value="NAD(P)-binding Rossmann-like Domain"/>
    <property type="match status" value="1"/>
</dbReference>
<comment type="caution">
    <text evidence="4">The sequence shown here is derived from an EMBL/GenBank/DDBJ whole genome shotgun (WGS) entry which is preliminary data.</text>
</comment>
<proteinExistence type="predicted"/>
<dbReference type="RefSeq" id="XP_046008607.1">
    <property type="nucleotide sequence ID" value="XM_046159386.1"/>
</dbReference>
<keyword evidence="5" id="KW-1185">Reference proteome</keyword>
<evidence type="ECO:0000256" key="1">
    <source>
        <dbReference type="ARBA" id="ARBA00022857"/>
    </source>
</evidence>
<dbReference type="AlphaFoldDB" id="A0A9P9BLN5"/>
<dbReference type="GeneID" id="70188932"/>
<protein>
    <recommendedName>
        <fullName evidence="3">NmrA-like domain-containing protein</fullName>
    </recommendedName>
</protein>
<evidence type="ECO:0000259" key="3">
    <source>
        <dbReference type="Pfam" id="PF05368"/>
    </source>
</evidence>
<dbReference type="CDD" id="cd05259">
    <property type="entry name" value="PCBER_SDR_a"/>
    <property type="match status" value="1"/>
</dbReference>
<name>A0A9P9BLN5_9PEZI</name>
<dbReference type="InterPro" id="IPR008030">
    <property type="entry name" value="NmrA-like"/>
</dbReference>
<dbReference type="InterPro" id="IPR051609">
    <property type="entry name" value="NmrA/Isoflavone_reductase-like"/>
</dbReference>
<dbReference type="OrthoDB" id="419598at2759"/>
<reference evidence="4" key="1">
    <citation type="journal article" date="2021" name="Nat. Commun.">
        <title>Genetic determinants of endophytism in the Arabidopsis root mycobiome.</title>
        <authorList>
            <person name="Mesny F."/>
            <person name="Miyauchi S."/>
            <person name="Thiergart T."/>
            <person name="Pickel B."/>
            <person name="Atanasova L."/>
            <person name="Karlsson M."/>
            <person name="Huettel B."/>
            <person name="Barry K.W."/>
            <person name="Haridas S."/>
            <person name="Chen C."/>
            <person name="Bauer D."/>
            <person name="Andreopoulos W."/>
            <person name="Pangilinan J."/>
            <person name="LaButti K."/>
            <person name="Riley R."/>
            <person name="Lipzen A."/>
            <person name="Clum A."/>
            <person name="Drula E."/>
            <person name="Henrissat B."/>
            <person name="Kohler A."/>
            <person name="Grigoriev I.V."/>
            <person name="Martin F.M."/>
            <person name="Hacquard S."/>
        </authorList>
    </citation>
    <scope>NUCLEOTIDE SEQUENCE</scope>
    <source>
        <strain evidence="4">MPI-CAGE-CH-0230</strain>
    </source>
</reference>
<organism evidence="4 5">
    <name type="scientific">Microdochium trichocladiopsis</name>
    <dbReference type="NCBI Taxonomy" id="1682393"/>
    <lineage>
        <taxon>Eukaryota</taxon>
        <taxon>Fungi</taxon>
        <taxon>Dikarya</taxon>
        <taxon>Ascomycota</taxon>
        <taxon>Pezizomycotina</taxon>
        <taxon>Sordariomycetes</taxon>
        <taxon>Xylariomycetidae</taxon>
        <taxon>Xylariales</taxon>
        <taxon>Microdochiaceae</taxon>
        <taxon>Microdochium</taxon>
    </lineage>
</organism>
<accession>A0A9P9BLN5</accession>
<dbReference type="GO" id="GO:0016491">
    <property type="term" value="F:oxidoreductase activity"/>
    <property type="evidence" value="ECO:0007669"/>
    <property type="project" value="UniProtKB-KW"/>
</dbReference>
<dbReference type="PANTHER" id="PTHR47706">
    <property type="entry name" value="NMRA-LIKE FAMILY PROTEIN"/>
    <property type="match status" value="1"/>
</dbReference>
<dbReference type="Pfam" id="PF05368">
    <property type="entry name" value="NmrA"/>
    <property type="match status" value="1"/>
</dbReference>
<dbReference type="Gene3D" id="3.90.25.10">
    <property type="entry name" value="UDP-galactose 4-epimerase, domain 1"/>
    <property type="match status" value="1"/>
</dbReference>
<dbReference type="InterPro" id="IPR036291">
    <property type="entry name" value="NAD(P)-bd_dom_sf"/>
</dbReference>
<evidence type="ECO:0000313" key="4">
    <source>
        <dbReference type="EMBL" id="KAH7025059.1"/>
    </source>
</evidence>
<dbReference type="InterPro" id="IPR045312">
    <property type="entry name" value="PCBER-like"/>
</dbReference>
<dbReference type="EMBL" id="JAGTJQ010000009">
    <property type="protein sequence ID" value="KAH7025059.1"/>
    <property type="molecule type" value="Genomic_DNA"/>
</dbReference>
<keyword evidence="1" id="KW-0521">NADP</keyword>